<name>A0ABD3MDN7_9STRA</name>
<evidence type="ECO:0000313" key="6">
    <source>
        <dbReference type="Proteomes" id="UP001530293"/>
    </source>
</evidence>
<keyword evidence="6" id="KW-1185">Reference proteome</keyword>
<evidence type="ECO:0000313" key="5">
    <source>
        <dbReference type="EMBL" id="KAL3762054.1"/>
    </source>
</evidence>
<feature type="region of interest" description="Disordered" evidence="4">
    <location>
        <begin position="1"/>
        <end position="29"/>
    </location>
</feature>
<feature type="region of interest" description="Disordered" evidence="4">
    <location>
        <begin position="174"/>
        <end position="222"/>
    </location>
</feature>
<gene>
    <name evidence="5" type="ORF">ACHAWU_002150</name>
</gene>
<evidence type="ECO:0000256" key="2">
    <source>
        <dbReference type="ARBA" id="ARBA00011022"/>
    </source>
</evidence>
<evidence type="ECO:0000256" key="1">
    <source>
        <dbReference type="ARBA" id="ARBA00004604"/>
    </source>
</evidence>
<evidence type="ECO:0000256" key="4">
    <source>
        <dbReference type="SAM" id="MobiDB-lite"/>
    </source>
</evidence>
<dbReference type="AlphaFoldDB" id="A0ABD3MDN7"/>
<dbReference type="EMBL" id="JALLBG020000143">
    <property type="protein sequence ID" value="KAL3762054.1"/>
    <property type="molecule type" value="Genomic_DNA"/>
</dbReference>
<dbReference type="Pfam" id="PF15341">
    <property type="entry name" value="SLX9"/>
    <property type="match status" value="1"/>
</dbReference>
<sequence length="222" mass="24747">MPKASKVGKFRAASRASSRDVKVAPLANKDASASASAAAAAKFEADTHFSSEKDDVVLSRGQKKRLAKREQYLNREKMVLSSLRLQRLEEQKGKIDGLDAIRDALSDAVSKLPANITKDDDKRSNSLSHNTNKAKKALAAAEITHMGLVLQHPSFVANPFAAIQQHLRNSLASDAEKLQEKSLIRKEEDDRIMAKKKEEKKERIKEANYNKTRKKSVKSNRR</sequence>
<comment type="caution">
    <text evidence="5">The sequence shown here is derived from an EMBL/GenBank/DDBJ whole genome shotgun (WGS) entry which is preliminary data.</text>
</comment>
<proteinExistence type="inferred from homology"/>
<organism evidence="5 6">
    <name type="scientific">Discostella pseudostelligera</name>
    <dbReference type="NCBI Taxonomy" id="259834"/>
    <lineage>
        <taxon>Eukaryota</taxon>
        <taxon>Sar</taxon>
        <taxon>Stramenopiles</taxon>
        <taxon>Ochrophyta</taxon>
        <taxon>Bacillariophyta</taxon>
        <taxon>Coscinodiscophyceae</taxon>
        <taxon>Thalassiosirophycidae</taxon>
        <taxon>Stephanodiscales</taxon>
        <taxon>Stephanodiscaceae</taxon>
        <taxon>Discostella</taxon>
    </lineage>
</organism>
<dbReference type="Proteomes" id="UP001530293">
    <property type="component" value="Unassembled WGS sequence"/>
</dbReference>
<dbReference type="GO" id="GO:0005730">
    <property type="term" value="C:nucleolus"/>
    <property type="evidence" value="ECO:0007669"/>
    <property type="project" value="UniProtKB-SubCell"/>
</dbReference>
<dbReference type="PANTHER" id="PTHR31109:SF2">
    <property type="entry name" value="RIBOSOME BIOGENESIS PROTEIN SLX9 HOMOLOG"/>
    <property type="match status" value="1"/>
</dbReference>
<dbReference type="PANTHER" id="PTHR31109">
    <property type="entry name" value="PROTEIN FAM207A"/>
    <property type="match status" value="1"/>
</dbReference>
<evidence type="ECO:0008006" key="7">
    <source>
        <dbReference type="Google" id="ProtNLM"/>
    </source>
</evidence>
<dbReference type="InterPro" id="IPR028160">
    <property type="entry name" value="Slx9-like"/>
</dbReference>
<comment type="subcellular location">
    <subcellularLocation>
        <location evidence="1">Nucleus</location>
        <location evidence="1">Nucleolus</location>
    </subcellularLocation>
</comment>
<evidence type="ECO:0000256" key="3">
    <source>
        <dbReference type="ARBA" id="ARBA00023242"/>
    </source>
</evidence>
<keyword evidence="3" id="KW-0539">Nucleus</keyword>
<protein>
    <recommendedName>
        <fullName evidence="7">Ribosome biogenesis protein NOP53</fullName>
    </recommendedName>
</protein>
<reference evidence="5 6" key="1">
    <citation type="submission" date="2024-10" db="EMBL/GenBank/DDBJ databases">
        <title>Updated reference genomes for cyclostephanoid diatoms.</title>
        <authorList>
            <person name="Roberts W.R."/>
            <person name="Alverson A.J."/>
        </authorList>
    </citation>
    <scope>NUCLEOTIDE SEQUENCE [LARGE SCALE GENOMIC DNA]</scope>
    <source>
        <strain evidence="5 6">AJA232-27</strain>
    </source>
</reference>
<feature type="compositionally biased region" description="Basic and acidic residues" evidence="4">
    <location>
        <begin position="174"/>
        <end position="208"/>
    </location>
</feature>
<comment type="similarity">
    <text evidence="2">Belongs to the SLX9 family.</text>
</comment>
<accession>A0ABD3MDN7</accession>
<feature type="compositionally biased region" description="Basic residues" evidence="4">
    <location>
        <begin position="211"/>
        <end position="222"/>
    </location>
</feature>